<keyword evidence="2" id="KW-1185">Reference proteome</keyword>
<organism evidence="1 2">
    <name type="scientific">Massilia psychrophila</name>
    <dbReference type="NCBI Taxonomy" id="1603353"/>
    <lineage>
        <taxon>Bacteria</taxon>
        <taxon>Pseudomonadati</taxon>
        <taxon>Pseudomonadota</taxon>
        <taxon>Betaproteobacteria</taxon>
        <taxon>Burkholderiales</taxon>
        <taxon>Oxalobacteraceae</taxon>
        <taxon>Telluria group</taxon>
        <taxon>Massilia</taxon>
    </lineage>
</organism>
<name>A0A2G8T0Y6_9BURK</name>
<dbReference type="RefSeq" id="WP_099916117.1">
    <property type="nucleotide sequence ID" value="NZ_BMHS01000022.1"/>
</dbReference>
<gene>
    <name evidence="1" type="ORF">CR103_11450</name>
</gene>
<evidence type="ECO:0000313" key="2">
    <source>
        <dbReference type="Proteomes" id="UP000228593"/>
    </source>
</evidence>
<reference evidence="1 2" key="1">
    <citation type="submission" date="2017-10" db="EMBL/GenBank/DDBJ databases">
        <title>Massilia psychrophilum sp. nov., a novel purple-pigmented bacterium isolated from Tianshan glacier, Xinjiang Municipality, China.</title>
        <authorList>
            <person name="Wang H."/>
        </authorList>
    </citation>
    <scope>NUCLEOTIDE SEQUENCE [LARGE SCALE GENOMIC DNA]</scope>
    <source>
        <strain evidence="1 2">JCM 30813</strain>
    </source>
</reference>
<dbReference type="Proteomes" id="UP000228593">
    <property type="component" value="Unassembled WGS sequence"/>
</dbReference>
<dbReference type="OrthoDB" id="56388at2"/>
<dbReference type="EMBL" id="PDOB01000015">
    <property type="protein sequence ID" value="PIL39701.1"/>
    <property type="molecule type" value="Genomic_DNA"/>
</dbReference>
<protein>
    <submittedName>
        <fullName evidence="1">Uncharacterized protein</fullName>
    </submittedName>
</protein>
<comment type="caution">
    <text evidence="1">The sequence shown here is derived from an EMBL/GenBank/DDBJ whole genome shotgun (WGS) entry which is preliminary data.</text>
</comment>
<accession>A0A2G8T0Y6</accession>
<proteinExistence type="predicted"/>
<dbReference type="AlphaFoldDB" id="A0A2G8T0Y6"/>
<sequence>MDGKDFILHAKRDAILIAALRHALGATELTNGSAVRMDGVRGILYYEPHIEKLKMALLLLGVDAAEHSQSMLRQ</sequence>
<evidence type="ECO:0000313" key="1">
    <source>
        <dbReference type="EMBL" id="PIL39701.1"/>
    </source>
</evidence>